<dbReference type="InterPro" id="IPR031518">
    <property type="entry name" value="DUF4693"/>
</dbReference>
<dbReference type="OrthoDB" id="9939072at2759"/>
<gene>
    <name evidence="1" type="primary">Tedc2</name>
    <name evidence="1" type="ORF">TODMEX_R11170</name>
</gene>
<proteinExistence type="predicted"/>
<feature type="non-terminal residue" evidence="1">
    <location>
        <position position="114"/>
    </location>
</feature>
<accession>A0A851DSP2</accession>
<reference evidence="1" key="1">
    <citation type="submission" date="2019-10" db="EMBL/GenBank/DDBJ databases">
        <title>Bird 10,000 Genomes (B10K) Project - Family phase.</title>
        <authorList>
            <person name="Zhang G."/>
        </authorList>
    </citation>
    <scope>NUCLEOTIDE SEQUENCE</scope>
    <source>
        <strain evidence="1">B10K-DU-002-69</strain>
        <tissue evidence="1">Muscle</tissue>
    </source>
</reference>
<protein>
    <submittedName>
        <fullName evidence="1">TEDC2 protein</fullName>
    </submittedName>
</protein>
<evidence type="ECO:0000313" key="2">
    <source>
        <dbReference type="Proteomes" id="UP000660247"/>
    </source>
</evidence>
<dbReference type="EMBL" id="WEIS01317120">
    <property type="protein sequence ID" value="NWI71682.1"/>
    <property type="molecule type" value="Genomic_DNA"/>
</dbReference>
<dbReference type="Pfam" id="PF15764">
    <property type="entry name" value="DUF4693"/>
    <property type="match status" value="1"/>
</dbReference>
<name>A0A851DSP2_TODME</name>
<dbReference type="PANTHER" id="PTHR14870:SF1">
    <property type="entry name" value="TUBULIN EPSILON AND DELTA COMPLEX PROTEIN 2"/>
    <property type="match status" value="1"/>
</dbReference>
<feature type="non-terminal residue" evidence="1">
    <location>
        <position position="1"/>
    </location>
</feature>
<organism evidence="1 2">
    <name type="scientific">Todus mexicanus</name>
    <name type="common">Puerto Rican tody</name>
    <dbReference type="NCBI Taxonomy" id="135184"/>
    <lineage>
        <taxon>Eukaryota</taxon>
        <taxon>Metazoa</taxon>
        <taxon>Chordata</taxon>
        <taxon>Craniata</taxon>
        <taxon>Vertebrata</taxon>
        <taxon>Euteleostomi</taxon>
        <taxon>Archelosauria</taxon>
        <taxon>Archosauria</taxon>
        <taxon>Dinosauria</taxon>
        <taxon>Saurischia</taxon>
        <taxon>Theropoda</taxon>
        <taxon>Coelurosauria</taxon>
        <taxon>Aves</taxon>
        <taxon>Neognathae</taxon>
        <taxon>Neoaves</taxon>
        <taxon>Telluraves</taxon>
        <taxon>Coraciimorphae</taxon>
        <taxon>Coraciiformes</taxon>
        <taxon>Todidae</taxon>
        <taxon>Todus</taxon>
    </lineage>
</organism>
<dbReference type="Proteomes" id="UP000660247">
    <property type="component" value="Unassembled WGS sequence"/>
</dbReference>
<evidence type="ECO:0000313" key="1">
    <source>
        <dbReference type="EMBL" id="NWI71682.1"/>
    </source>
</evidence>
<comment type="caution">
    <text evidence="1">The sequence shown here is derived from an EMBL/GenBank/DDBJ whole genome shotgun (WGS) entry which is preliminary data.</text>
</comment>
<keyword evidence="2" id="KW-1185">Reference proteome</keyword>
<dbReference type="PANTHER" id="PTHR14870">
    <property type="entry name" value="TUBULIN EPSILON AND DELTA COMPLEX PROTEIN 2"/>
    <property type="match status" value="1"/>
</dbReference>
<sequence length="114" mass="12533">FSASLLDHPTLQREYESLLTLESLQTVITQSLNKLQLLRAAVESQMRLHPDGSGDARSCSPACAPLRGQPGDSADVLDVPLLCYSSFQELRDLFALKLQVSKLHQEVALQKVSV</sequence>
<dbReference type="AlphaFoldDB" id="A0A851DSP2"/>